<proteinExistence type="predicted"/>
<comment type="caution">
    <text evidence="1">The sequence shown here is derived from an EMBL/GenBank/DDBJ whole genome shotgun (WGS) entry which is preliminary data.</text>
</comment>
<protein>
    <submittedName>
        <fullName evidence="1">Uncharacterized protein</fullName>
    </submittedName>
</protein>
<dbReference type="Proteomes" id="UP000198211">
    <property type="component" value="Unassembled WGS sequence"/>
</dbReference>
<accession>A0A225WKN0</accession>
<sequence>MFEEDLKSMYHHKELRDFVKQDPVMPNLKLKRTVDPKEPVTFPATLDNIYDAAMKLIGLLKEADMIPRPFNADALFDLDLKSTIGEVPQSPEPLSLTTTDVVDNLTVSSHYASAAPTLPRSYRDRCT</sequence>
<gene>
    <name evidence="1" type="ORF">PHMEG_0008499</name>
</gene>
<dbReference type="OrthoDB" id="116040at2759"/>
<reference evidence="2" key="1">
    <citation type="submission" date="2017-03" db="EMBL/GenBank/DDBJ databases">
        <title>Phytopthora megakarya and P. palmivora, two closely related causual agents of cacao black pod achieved similar genome size and gene model numbers by different mechanisms.</title>
        <authorList>
            <person name="Ali S."/>
            <person name="Shao J."/>
            <person name="Larry D.J."/>
            <person name="Kronmiller B."/>
            <person name="Shen D."/>
            <person name="Strem M.D."/>
            <person name="Melnick R.L."/>
            <person name="Guiltinan M.J."/>
            <person name="Tyler B.M."/>
            <person name="Meinhardt L.W."/>
            <person name="Bailey B.A."/>
        </authorList>
    </citation>
    <scope>NUCLEOTIDE SEQUENCE [LARGE SCALE GENOMIC DNA]</scope>
    <source>
        <strain evidence="2">zdho120</strain>
    </source>
</reference>
<evidence type="ECO:0000313" key="1">
    <source>
        <dbReference type="EMBL" id="OWZ17547.1"/>
    </source>
</evidence>
<organism evidence="1 2">
    <name type="scientific">Phytophthora megakarya</name>
    <dbReference type="NCBI Taxonomy" id="4795"/>
    <lineage>
        <taxon>Eukaryota</taxon>
        <taxon>Sar</taxon>
        <taxon>Stramenopiles</taxon>
        <taxon>Oomycota</taxon>
        <taxon>Peronosporomycetes</taxon>
        <taxon>Peronosporales</taxon>
        <taxon>Peronosporaceae</taxon>
        <taxon>Phytophthora</taxon>
    </lineage>
</organism>
<dbReference type="AlphaFoldDB" id="A0A225WKN0"/>
<evidence type="ECO:0000313" key="2">
    <source>
        <dbReference type="Proteomes" id="UP000198211"/>
    </source>
</evidence>
<name>A0A225WKN0_9STRA</name>
<keyword evidence="2" id="KW-1185">Reference proteome</keyword>
<dbReference type="EMBL" id="NBNE01000736">
    <property type="protein sequence ID" value="OWZ17547.1"/>
    <property type="molecule type" value="Genomic_DNA"/>
</dbReference>